<accession>A0A835AHD7</accession>
<keyword evidence="1" id="KW-0472">Membrane</keyword>
<dbReference type="AlphaFoldDB" id="A0A835AHD7"/>
<dbReference type="EMBL" id="JACEFO010002380">
    <property type="protein sequence ID" value="KAF8662444.1"/>
    <property type="molecule type" value="Genomic_DNA"/>
</dbReference>
<organism evidence="2 3">
    <name type="scientific">Digitaria exilis</name>
    <dbReference type="NCBI Taxonomy" id="1010633"/>
    <lineage>
        <taxon>Eukaryota</taxon>
        <taxon>Viridiplantae</taxon>
        <taxon>Streptophyta</taxon>
        <taxon>Embryophyta</taxon>
        <taxon>Tracheophyta</taxon>
        <taxon>Spermatophyta</taxon>
        <taxon>Magnoliopsida</taxon>
        <taxon>Liliopsida</taxon>
        <taxon>Poales</taxon>
        <taxon>Poaceae</taxon>
        <taxon>PACMAD clade</taxon>
        <taxon>Panicoideae</taxon>
        <taxon>Panicodae</taxon>
        <taxon>Paniceae</taxon>
        <taxon>Anthephorinae</taxon>
        <taxon>Digitaria</taxon>
    </lineage>
</organism>
<keyword evidence="1" id="KW-0812">Transmembrane</keyword>
<evidence type="ECO:0000313" key="2">
    <source>
        <dbReference type="EMBL" id="KAF8662444.1"/>
    </source>
</evidence>
<name>A0A835AHD7_9POAL</name>
<dbReference type="OrthoDB" id="696830at2759"/>
<gene>
    <name evidence="2" type="ORF">HU200_056030</name>
</gene>
<comment type="caution">
    <text evidence="2">The sequence shown here is derived from an EMBL/GenBank/DDBJ whole genome shotgun (WGS) entry which is preliminary data.</text>
</comment>
<feature type="transmembrane region" description="Helical" evidence="1">
    <location>
        <begin position="92"/>
        <end position="115"/>
    </location>
</feature>
<sequence>MAMATGFIVMLFAASVGLTFGGVIGSLLSFAGVLAGANLVTAGILVADDPAAGVGPAAFDGARALAAFLRPYLAVAGLVMASSAVTTVSGEAGPALCIGMLAMLLLGLALINIGVRAK</sequence>
<protein>
    <submittedName>
        <fullName evidence="2">Uncharacterized protein</fullName>
    </submittedName>
</protein>
<dbReference type="Proteomes" id="UP000636709">
    <property type="component" value="Unassembled WGS sequence"/>
</dbReference>
<evidence type="ECO:0000256" key="1">
    <source>
        <dbReference type="SAM" id="Phobius"/>
    </source>
</evidence>
<keyword evidence="3" id="KW-1185">Reference proteome</keyword>
<keyword evidence="1" id="KW-1133">Transmembrane helix</keyword>
<proteinExistence type="predicted"/>
<reference evidence="2" key="1">
    <citation type="submission" date="2020-07" db="EMBL/GenBank/DDBJ databases">
        <title>Genome sequence and genetic diversity analysis of an under-domesticated orphan crop, white fonio (Digitaria exilis).</title>
        <authorList>
            <person name="Bennetzen J.L."/>
            <person name="Chen S."/>
            <person name="Ma X."/>
            <person name="Wang X."/>
            <person name="Yssel A.E.J."/>
            <person name="Chaluvadi S.R."/>
            <person name="Johnson M."/>
            <person name="Gangashetty P."/>
            <person name="Hamidou F."/>
            <person name="Sanogo M.D."/>
            <person name="Zwaenepoel A."/>
            <person name="Wallace J."/>
            <person name="Van De Peer Y."/>
            <person name="Van Deynze A."/>
        </authorList>
    </citation>
    <scope>NUCLEOTIDE SEQUENCE</scope>
    <source>
        <tissue evidence="2">Leaves</tissue>
    </source>
</reference>
<evidence type="ECO:0000313" key="3">
    <source>
        <dbReference type="Proteomes" id="UP000636709"/>
    </source>
</evidence>